<keyword evidence="3" id="KW-1185">Reference proteome</keyword>
<evidence type="ECO:0000256" key="1">
    <source>
        <dbReference type="SAM" id="MobiDB-lite"/>
    </source>
</evidence>
<proteinExistence type="predicted"/>
<evidence type="ECO:0000313" key="2">
    <source>
        <dbReference type="EMBL" id="MCW1916272.1"/>
    </source>
</evidence>
<protein>
    <recommendedName>
        <fullName evidence="4">HEAT repeat domain-containing protein</fullName>
    </recommendedName>
</protein>
<comment type="caution">
    <text evidence="2">The sequence shown here is derived from an EMBL/GenBank/DDBJ whole genome shotgun (WGS) entry which is preliminary data.</text>
</comment>
<dbReference type="RefSeq" id="WP_264515842.1">
    <property type="nucleotide sequence ID" value="NZ_JAPDDR010000013.1"/>
</dbReference>
<dbReference type="EMBL" id="JAPDDR010000013">
    <property type="protein sequence ID" value="MCW1916272.1"/>
    <property type="molecule type" value="Genomic_DNA"/>
</dbReference>
<evidence type="ECO:0000313" key="3">
    <source>
        <dbReference type="Proteomes" id="UP001165653"/>
    </source>
</evidence>
<accession>A0ABT3G8U9</accession>
<reference evidence="2" key="1">
    <citation type="submission" date="2022-10" db="EMBL/GenBank/DDBJ databases">
        <title>Luteolibacter sp. GHJ8, whole genome shotgun sequencing project.</title>
        <authorList>
            <person name="Zhao G."/>
            <person name="Shen L."/>
        </authorList>
    </citation>
    <scope>NUCLEOTIDE SEQUENCE</scope>
    <source>
        <strain evidence="2">GHJ8</strain>
    </source>
</reference>
<feature type="region of interest" description="Disordered" evidence="1">
    <location>
        <begin position="27"/>
        <end position="53"/>
    </location>
</feature>
<evidence type="ECO:0008006" key="4">
    <source>
        <dbReference type="Google" id="ProtNLM"/>
    </source>
</evidence>
<gene>
    <name evidence="2" type="ORF">OJ996_21970</name>
</gene>
<dbReference type="Proteomes" id="UP001165653">
    <property type="component" value="Unassembled WGS sequence"/>
</dbReference>
<name>A0ABT3G8U9_9BACT</name>
<sequence length="508" mass="56951">MKLLPLALVGSHLAVFGLVYGMARGGPGPEGEGKAATASGKSSDRGSASEGGDGEALLASFMEQQKPGGSAYEMLKSTLPMAADPEAAARDAIRTYAEKPGGEQALAEAAVRTLHWLRAAEDPETVIEYLWTDEAARKADLLALFSPTAVKDMAKEKGALDSWRWLWKRPFTRDSFGQVALEEMKAGGGFDLFKRLESTMRDSPIFSMQRRLVVTDPSGRRESYYLQAGTATDFKDRQALYDYAMDPLNEEVRDELLRGFSRSSGEASEWVLEQESLDPRTAEMLRKEQNLAAARDMTQDYAGRIEAMRKTGNLEGKDDQALVNELVHQDLNRVLNEGRDWRYEFRHGVSSLDEIMTAVRGAMPKVPAEGEEALMVSLYRELVEEDTKKALPLLDSLPEDKRREALFHSTWLSMVNINPDEYLEFFSALPEPVTPEEKDLRTKGWNWKARGFLMRFGNDYVEWVKAMPPGIDKDTAMNSLIWATREQNAAEARKLNEELYPPKDDEAK</sequence>
<organism evidence="2 3">
    <name type="scientific">Luteolibacter rhizosphaerae</name>
    <dbReference type="NCBI Taxonomy" id="2989719"/>
    <lineage>
        <taxon>Bacteria</taxon>
        <taxon>Pseudomonadati</taxon>
        <taxon>Verrucomicrobiota</taxon>
        <taxon>Verrucomicrobiia</taxon>
        <taxon>Verrucomicrobiales</taxon>
        <taxon>Verrucomicrobiaceae</taxon>
        <taxon>Luteolibacter</taxon>
    </lineage>
</organism>